<feature type="signal peptide" evidence="1">
    <location>
        <begin position="1"/>
        <end position="20"/>
    </location>
</feature>
<proteinExistence type="predicted"/>
<dbReference type="Proteomes" id="UP000425178">
    <property type="component" value="Chromosome"/>
</dbReference>
<feature type="chain" id="PRO_5038423563" description="DUF305 domain-containing protein" evidence="1">
    <location>
        <begin position="21"/>
        <end position="206"/>
    </location>
</feature>
<dbReference type="PANTHER" id="PTHR36933">
    <property type="entry name" value="SLL0788 PROTEIN"/>
    <property type="match status" value="1"/>
</dbReference>
<evidence type="ECO:0000313" key="4">
    <source>
        <dbReference type="Proteomes" id="UP000425178"/>
    </source>
</evidence>
<dbReference type="Gene3D" id="1.20.1260.10">
    <property type="match status" value="1"/>
</dbReference>
<dbReference type="PROSITE" id="PS51257">
    <property type="entry name" value="PROKAR_LIPOPROTEIN"/>
    <property type="match status" value="1"/>
</dbReference>
<dbReference type="PANTHER" id="PTHR36933:SF1">
    <property type="entry name" value="SLL0788 PROTEIN"/>
    <property type="match status" value="1"/>
</dbReference>
<sequence length="206" mass="22801">MRTPLIDAALVLTAALLLGACSPAGEEPAAGPETAASMEAAVSERSADMPAEANDTDVHFLGMMVPHHQQAIDMSDVLLDSDVIDPEVRDLAQRIRDGQQRENERMNALADEWRIDEDMELHSHHIANGMVSPGVYETFAQLQGEELRTRFLELMHLHHAEVIRMTQDQVDNGGYQPLRDLANEMIEVQTAEMREMEGLYGGVPGM</sequence>
<protein>
    <recommendedName>
        <fullName evidence="2">DUF305 domain-containing protein</fullName>
    </recommendedName>
</protein>
<dbReference type="Pfam" id="PF03713">
    <property type="entry name" value="DUF305"/>
    <property type="match status" value="1"/>
</dbReference>
<evidence type="ECO:0000259" key="2">
    <source>
        <dbReference type="Pfam" id="PF03713"/>
    </source>
</evidence>
<evidence type="ECO:0000313" key="3">
    <source>
        <dbReference type="EMBL" id="QGU05397.1"/>
    </source>
</evidence>
<dbReference type="InterPro" id="IPR005183">
    <property type="entry name" value="DUF305_CopM-like"/>
</dbReference>
<accession>A0A6B8W082</accession>
<dbReference type="RefSeq" id="WP_156228849.1">
    <property type="nucleotide sequence ID" value="NZ_CP046453.1"/>
</dbReference>
<dbReference type="KEGG" id="ccoe:CETAM_10765"/>
<dbReference type="InterPro" id="IPR012347">
    <property type="entry name" value="Ferritin-like"/>
</dbReference>
<dbReference type="EMBL" id="CP046453">
    <property type="protein sequence ID" value="QGU05397.1"/>
    <property type="molecule type" value="Genomic_DNA"/>
</dbReference>
<organism evidence="3 4">
    <name type="scientific">Corynebacterium comes</name>
    <dbReference type="NCBI Taxonomy" id="2675218"/>
    <lineage>
        <taxon>Bacteria</taxon>
        <taxon>Bacillati</taxon>
        <taxon>Actinomycetota</taxon>
        <taxon>Actinomycetes</taxon>
        <taxon>Mycobacteriales</taxon>
        <taxon>Corynebacteriaceae</taxon>
        <taxon>Corynebacterium</taxon>
    </lineage>
</organism>
<keyword evidence="1" id="KW-0732">Signal</keyword>
<name>A0A6B8W082_9CORY</name>
<dbReference type="AlphaFoldDB" id="A0A6B8W082"/>
<reference evidence="3 4" key="1">
    <citation type="journal article" date="2021" name="Int. J. Syst. Evol. Microbiol.">
        <title>Classification of three corynebacterial strains isolated from a small paddock in North Rhine-Westphalia: proposal of &lt;i&gt;Corynebacterium kalinowskii&lt;/i&gt; sp. nov., &lt;i&gt;Corynebacterium comes&lt;/i&gt; sp. nov. and &lt;i&gt;Corynebacterium occultum&lt;/i&gt; sp. nov.</title>
        <authorList>
            <person name="Schaffert L."/>
            <person name="Ruwe M."/>
            <person name="Milse J."/>
            <person name="Hanuschka K."/>
            <person name="Ortseifen V."/>
            <person name="Droste J."/>
            <person name="Brandt D."/>
            <person name="Schl L."/>
            <person name="Kutter Y."/>
            <person name="Vinke S."/>
            <person name="Vieh P."/>
            <person name="Jacob L."/>
            <person name="L N.C."/>
            <person name="Schulte-Berndt E."/>
            <person name="Hain C."/>
            <person name="Linder M."/>
            <person name="Schmidt P."/>
            <person name="Wollenschl L."/>
            <person name="Luttermann T."/>
            <person name="Thieme E."/>
            <person name="Hassa J."/>
            <person name="Haak M."/>
            <person name="Wittchen M."/>
            <person name="Mentz A."/>
            <person name="Persicke M."/>
            <person name="Busche T."/>
            <person name="R C."/>
        </authorList>
    </citation>
    <scope>NUCLEOTIDE SEQUENCE [LARGE SCALE GENOMIC DNA]</scope>
    <source>
        <strain evidence="3 4">2019</strain>
    </source>
</reference>
<gene>
    <name evidence="3" type="ORF">CETAM_10765</name>
</gene>
<evidence type="ECO:0000256" key="1">
    <source>
        <dbReference type="SAM" id="SignalP"/>
    </source>
</evidence>
<keyword evidence="4" id="KW-1185">Reference proteome</keyword>
<feature type="domain" description="DUF305" evidence="2">
    <location>
        <begin position="57"/>
        <end position="199"/>
    </location>
</feature>